<evidence type="ECO:0000256" key="2">
    <source>
        <dbReference type="ARBA" id="ARBA00023043"/>
    </source>
</evidence>
<reference evidence="4" key="3">
    <citation type="submission" date="2016-06" db="UniProtKB">
        <authorList>
            <consortium name="WormBaseParasite"/>
        </authorList>
    </citation>
    <scope>IDENTIFICATION</scope>
</reference>
<dbReference type="SUPFAM" id="SSF48403">
    <property type="entry name" value="Ankyrin repeat"/>
    <property type="match status" value="1"/>
</dbReference>
<dbReference type="InterPro" id="IPR002110">
    <property type="entry name" value="Ankyrin_rpt"/>
</dbReference>
<sequence length="99" mass="10740">MINKVTPFRIAAFKGHLEMCQLLVAHGKANNVDQDNKWMVCAACYGGHLDIVKHFFGTGIDNCGRLALAAASFHGRDDVLRHLLSEEKASGGKSSDKGQ</sequence>
<keyword evidence="3" id="KW-1185">Reference proteome</keyword>
<dbReference type="Gene3D" id="1.25.40.20">
    <property type="entry name" value="Ankyrin repeat-containing domain"/>
    <property type="match status" value="1"/>
</dbReference>
<keyword evidence="2" id="KW-0040">ANK repeat</keyword>
<protein>
    <submittedName>
        <fullName evidence="4">ANK_REP_REGION domain-containing protein</fullName>
    </submittedName>
</protein>
<dbReference type="WBParaSite" id="GPLIN_001343400">
    <property type="protein sequence ID" value="GPLIN_001343400"/>
    <property type="gene ID" value="GPLIN_001343400"/>
</dbReference>
<dbReference type="Proteomes" id="UP000050741">
    <property type="component" value="Unassembled WGS sequence"/>
</dbReference>
<organism evidence="3 4">
    <name type="scientific">Globodera pallida</name>
    <name type="common">Potato cyst nematode worm</name>
    <name type="synonym">Heterodera pallida</name>
    <dbReference type="NCBI Taxonomy" id="36090"/>
    <lineage>
        <taxon>Eukaryota</taxon>
        <taxon>Metazoa</taxon>
        <taxon>Ecdysozoa</taxon>
        <taxon>Nematoda</taxon>
        <taxon>Chromadorea</taxon>
        <taxon>Rhabditida</taxon>
        <taxon>Tylenchina</taxon>
        <taxon>Tylenchomorpha</taxon>
        <taxon>Tylenchoidea</taxon>
        <taxon>Heteroderidae</taxon>
        <taxon>Heteroderinae</taxon>
        <taxon>Globodera</taxon>
    </lineage>
</organism>
<dbReference type="PANTHER" id="PTHR24198">
    <property type="entry name" value="ANKYRIN REPEAT AND PROTEIN KINASE DOMAIN-CONTAINING PROTEIN"/>
    <property type="match status" value="1"/>
</dbReference>
<dbReference type="PANTHER" id="PTHR24198:SF194">
    <property type="entry name" value="INVERSIN-A"/>
    <property type="match status" value="1"/>
</dbReference>
<evidence type="ECO:0000313" key="3">
    <source>
        <dbReference type="Proteomes" id="UP000050741"/>
    </source>
</evidence>
<dbReference type="AlphaFoldDB" id="A0A183CKM8"/>
<dbReference type="SMART" id="SM00248">
    <property type="entry name" value="ANK"/>
    <property type="match status" value="2"/>
</dbReference>
<evidence type="ECO:0000313" key="4">
    <source>
        <dbReference type="WBParaSite" id="GPLIN_001343400"/>
    </source>
</evidence>
<proteinExistence type="predicted"/>
<evidence type="ECO:0000256" key="1">
    <source>
        <dbReference type="ARBA" id="ARBA00022737"/>
    </source>
</evidence>
<accession>A0A183CKM8</accession>
<dbReference type="InterPro" id="IPR036770">
    <property type="entry name" value="Ankyrin_rpt-contain_sf"/>
</dbReference>
<reference evidence="3" key="1">
    <citation type="submission" date="2013-12" db="EMBL/GenBank/DDBJ databases">
        <authorList>
            <person name="Aslett M."/>
        </authorList>
    </citation>
    <scope>NUCLEOTIDE SEQUENCE [LARGE SCALE GENOMIC DNA]</scope>
    <source>
        <strain evidence="3">Lindley</strain>
    </source>
</reference>
<dbReference type="Pfam" id="PF12796">
    <property type="entry name" value="Ank_2"/>
    <property type="match status" value="1"/>
</dbReference>
<keyword evidence="1" id="KW-0677">Repeat</keyword>
<name>A0A183CKM8_GLOPA</name>
<reference evidence="3" key="2">
    <citation type="submission" date="2014-05" db="EMBL/GenBank/DDBJ databases">
        <title>The genome and life-stage specific transcriptomes of Globodera pallida elucidate key aspects of plant parasitism by a cyst nematode.</title>
        <authorList>
            <person name="Cotton J.A."/>
            <person name="Lilley C.J."/>
            <person name="Jones L.M."/>
            <person name="Kikuchi T."/>
            <person name="Reid A.J."/>
            <person name="Thorpe P."/>
            <person name="Tsai I.J."/>
            <person name="Beasley H."/>
            <person name="Blok V."/>
            <person name="Cock P.J.A."/>
            <person name="Van den Akker S.E."/>
            <person name="Holroyd N."/>
            <person name="Hunt M."/>
            <person name="Mantelin S."/>
            <person name="Naghra H."/>
            <person name="Pain A."/>
            <person name="Palomares-Rius J.E."/>
            <person name="Zarowiecki M."/>
            <person name="Berriman M."/>
            <person name="Jones J.T."/>
            <person name="Urwin P.E."/>
        </authorList>
    </citation>
    <scope>NUCLEOTIDE SEQUENCE [LARGE SCALE GENOMIC DNA]</scope>
    <source>
        <strain evidence="3">Lindley</strain>
    </source>
</reference>